<accession>A0A329S997</accession>
<dbReference type="PANTHER" id="PTHR46599">
    <property type="entry name" value="PIGGYBAC TRANSPOSABLE ELEMENT-DERIVED PROTEIN 4"/>
    <property type="match status" value="1"/>
</dbReference>
<name>A0A329S997_9STRA</name>
<protein>
    <recommendedName>
        <fullName evidence="2">PiggyBac transposable element-derived protein domain-containing protein</fullName>
    </recommendedName>
</protein>
<dbReference type="PANTHER" id="PTHR46599:SF3">
    <property type="entry name" value="PIGGYBAC TRANSPOSABLE ELEMENT-DERIVED PROTEIN 4"/>
    <property type="match status" value="1"/>
</dbReference>
<keyword evidence="4" id="KW-1185">Reference proteome</keyword>
<comment type="caution">
    <text evidence="3">The sequence shown here is derived from an EMBL/GenBank/DDBJ whole genome shotgun (WGS) entry which is preliminary data.</text>
</comment>
<dbReference type="AlphaFoldDB" id="A0A329S997"/>
<dbReference type="VEuPathDB" id="FungiDB:PC110_g11502"/>
<feature type="region of interest" description="Disordered" evidence="1">
    <location>
        <begin position="474"/>
        <end position="517"/>
    </location>
</feature>
<feature type="region of interest" description="Disordered" evidence="1">
    <location>
        <begin position="79"/>
        <end position="100"/>
    </location>
</feature>
<dbReference type="STRING" id="29920.A0A329S997"/>
<dbReference type="OrthoDB" id="124317at2759"/>
<dbReference type="InterPro" id="IPR029526">
    <property type="entry name" value="PGBD"/>
</dbReference>
<evidence type="ECO:0000313" key="3">
    <source>
        <dbReference type="EMBL" id="RAW32152.1"/>
    </source>
</evidence>
<sequence>MRTDGWNLDPDTFPEDTEYPDLYKGKYGPTEEVMEKADSPLDLLFFFMPRSLWSKIAKESNRYYDQHLNERIDRMYRKQREKGKEVTREEVMDKEAKQHKPIKGHETVRVIGLLMARMLYPHSADSRIIGLLHPSALSLLASLEVYCGTDQYASELGGQSPTKVSADPNSGPAAVLRNLQEVLPPPQKGAFHTVVTDRFYTPVQLALQLLSRNVYAVGTVQPNRRGGEGGRCYMPTRGPARIRQDGSGEVLPAADSNDVVGSDGRPPSRFGRKQSAGVVWYGSVCKRRLRGGKRVVVPCPSMMRNYQRWMGGVAIHDQLRRQRYSLHMAMVFRKYYKTIFLGLVDMAIVNAYTVYRETQKRNGRPSAGHAEFLRVLQAQMLELSAADFADQVICCRPGHRRLAKGCGLCPLSTSSQCSLTGSTSAGSASGPSTSVSDGNKRVYFCDRVRPKHYPGNTLTCHQIWHIKWNNGKDRPRPLVSRDIQMRGLGKKRRHTSESEGEGESCKDGEDDDQAAGE</sequence>
<gene>
    <name evidence="3" type="ORF">PC110_g11502</name>
</gene>
<feature type="compositionally biased region" description="Acidic residues" evidence="1">
    <location>
        <begin position="498"/>
        <end position="517"/>
    </location>
</feature>
<feature type="domain" description="PiggyBac transposable element-derived protein" evidence="2">
    <location>
        <begin position="165"/>
        <end position="352"/>
    </location>
</feature>
<evidence type="ECO:0000259" key="2">
    <source>
        <dbReference type="Pfam" id="PF13843"/>
    </source>
</evidence>
<evidence type="ECO:0000256" key="1">
    <source>
        <dbReference type="SAM" id="MobiDB-lite"/>
    </source>
</evidence>
<dbReference type="Pfam" id="PF13843">
    <property type="entry name" value="DDE_Tnp_1_7"/>
    <property type="match status" value="1"/>
</dbReference>
<reference evidence="3 4" key="1">
    <citation type="submission" date="2018-01" db="EMBL/GenBank/DDBJ databases">
        <title>Draft genome of the strawberry crown rot pathogen Phytophthora cactorum.</title>
        <authorList>
            <person name="Armitage A.D."/>
            <person name="Lysoe E."/>
            <person name="Nellist C.F."/>
            <person name="Harrison R.J."/>
            <person name="Brurberg M.B."/>
        </authorList>
    </citation>
    <scope>NUCLEOTIDE SEQUENCE [LARGE SCALE GENOMIC DNA]</scope>
    <source>
        <strain evidence="3 4">10300</strain>
    </source>
</reference>
<evidence type="ECO:0000313" key="4">
    <source>
        <dbReference type="Proteomes" id="UP000251314"/>
    </source>
</evidence>
<dbReference type="Proteomes" id="UP000251314">
    <property type="component" value="Unassembled WGS sequence"/>
</dbReference>
<proteinExistence type="predicted"/>
<organism evidence="3 4">
    <name type="scientific">Phytophthora cactorum</name>
    <dbReference type="NCBI Taxonomy" id="29920"/>
    <lineage>
        <taxon>Eukaryota</taxon>
        <taxon>Sar</taxon>
        <taxon>Stramenopiles</taxon>
        <taxon>Oomycota</taxon>
        <taxon>Peronosporomycetes</taxon>
        <taxon>Peronosporales</taxon>
        <taxon>Peronosporaceae</taxon>
        <taxon>Phytophthora</taxon>
    </lineage>
</organism>
<dbReference type="EMBL" id="MJFZ01000289">
    <property type="protein sequence ID" value="RAW32152.1"/>
    <property type="molecule type" value="Genomic_DNA"/>
</dbReference>